<evidence type="ECO:0000259" key="2">
    <source>
        <dbReference type="PROSITE" id="PS51192"/>
    </source>
</evidence>
<dbReference type="InterPro" id="IPR001650">
    <property type="entry name" value="Helicase_C-like"/>
</dbReference>
<dbReference type="PROSITE" id="PS51194">
    <property type="entry name" value="HELICASE_CTER"/>
    <property type="match status" value="1"/>
</dbReference>
<evidence type="ECO:0008006" key="6">
    <source>
        <dbReference type="Google" id="ProtNLM"/>
    </source>
</evidence>
<dbReference type="AlphaFoldDB" id="A0A429ZPQ2"/>
<dbReference type="InterPro" id="IPR014001">
    <property type="entry name" value="Helicase_ATP-bd"/>
</dbReference>
<proteinExistence type="predicted"/>
<dbReference type="Gene3D" id="3.40.50.300">
    <property type="entry name" value="P-loop containing nucleotide triphosphate hydrolases"/>
    <property type="match status" value="1"/>
</dbReference>
<gene>
    <name evidence="4" type="ORF">CBF36_03045</name>
</gene>
<feature type="domain" description="Helicase ATP-binding" evidence="2">
    <location>
        <begin position="132"/>
        <end position="307"/>
    </location>
</feature>
<dbReference type="InterPro" id="IPR000330">
    <property type="entry name" value="SNF2_N"/>
</dbReference>
<dbReference type="InterPro" id="IPR027417">
    <property type="entry name" value="P-loop_NTPase"/>
</dbReference>
<dbReference type="InterPro" id="IPR038718">
    <property type="entry name" value="SNF2-like_sf"/>
</dbReference>
<dbReference type="RefSeq" id="WP_125956510.1">
    <property type="nucleotide sequence ID" value="NZ_NGJT01000003.1"/>
</dbReference>
<sequence length="622" mass="72662">MPSLTMNDDQFMLVFSDNNQINQFIRSPKYKLKIKRYVDRVENLTIFFKETITIHDVKKMIGILSQQLDDLQIESDVKMSIDEREFYINNRYRVGNDIKKKDEAIVENYIYFKSKVDQLLIRPLTDEQMWNAYYMSVMKNCSNFSVPGSGKTATVIGTYAFLKDKKEVDRIIMIGPKNSFGSWIDEFQVCFGLEKQAKDFYLNIHSKEMKSTQDRKYQLSFESGNKELILINYESLSSLESALLDSIDDRTLLVFDEVHKIKNPSGQRANVAIRVSKNAKRIVALTGTPIPNSYQDLFNVLNILYPEDYKDFFGYSVRELKNAGEHEIVEINQKMKPFFCRVTKEQQQVPLPNADIIEKIEVTEFENKLFKIIYQTYKSNLFALMARLMQLGSDPKLLLKSLDVSIFESIIDDESDFSVDIETRDYAEDIVGLVDKIPETSKTATTLNLISNLVSDNKKVIVWCVFVSSIQLLEERCREKGLNVKSIYGETPLDERLQLIKDYQQGKFDVLITNPHTLAESVSLHQVCHDAIYYEYSFNLVHLLQSKDRIHRLGLAHDQYTQYYYMENNYVYNNQNYSLDNRIYTRLMDKEQIMLNAINNDTLEHVTSFEEDLKIVFQDFFD</sequence>
<keyword evidence="1" id="KW-0378">Hydrolase</keyword>
<dbReference type="Gene3D" id="3.40.50.10810">
    <property type="entry name" value="Tandem AAA-ATPase domain"/>
    <property type="match status" value="1"/>
</dbReference>
<dbReference type="PANTHER" id="PTHR45629">
    <property type="entry name" value="SNF2/RAD54 FAMILY MEMBER"/>
    <property type="match status" value="1"/>
</dbReference>
<evidence type="ECO:0000259" key="3">
    <source>
        <dbReference type="PROSITE" id="PS51194"/>
    </source>
</evidence>
<dbReference type="GO" id="GO:0005524">
    <property type="term" value="F:ATP binding"/>
    <property type="evidence" value="ECO:0007669"/>
    <property type="project" value="InterPro"/>
</dbReference>
<dbReference type="SUPFAM" id="SSF52540">
    <property type="entry name" value="P-loop containing nucleoside triphosphate hydrolases"/>
    <property type="match status" value="2"/>
</dbReference>
<dbReference type="Pfam" id="PF00271">
    <property type="entry name" value="Helicase_C"/>
    <property type="match status" value="1"/>
</dbReference>
<organism evidence="4 5">
    <name type="scientific">Vagococcus bubulae</name>
    <dbReference type="NCBI Taxonomy" id="1977868"/>
    <lineage>
        <taxon>Bacteria</taxon>
        <taxon>Bacillati</taxon>
        <taxon>Bacillota</taxon>
        <taxon>Bacilli</taxon>
        <taxon>Lactobacillales</taxon>
        <taxon>Enterococcaceae</taxon>
        <taxon>Vagococcus</taxon>
    </lineage>
</organism>
<dbReference type="InterPro" id="IPR049730">
    <property type="entry name" value="SNF2/RAD54-like_C"/>
</dbReference>
<accession>A0A429ZPQ2</accession>
<comment type="caution">
    <text evidence="4">The sequence shown here is derived from an EMBL/GenBank/DDBJ whole genome shotgun (WGS) entry which is preliminary data.</text>
</comment>
<keyword evidence="5" id="KW-1185">Reference proteome</keyword>
<dbReference type="GO" id="GO:0016787">
    <property type="term" value="F:hydrolase activity"/>
    <property type="evidence" value="ECO:0007669"/>
    <property type="project" value="UniProtKB-KW"/>
</dbReference>
<feature type="domain" description="Helicase C-terminal" evidence="3">
    <location>
        <begin position="445"/>
        <end position="614"/>
    </location>
</feature>
<dbReference type="SMART" id="SM00490">
    <property type="entry name" value="HELICc"/>
    <property type="match status" value="1"/>
</dbReference>
<dbReference type="SMART" id="SM00487">
    <property type="entry name" value="DEXDc"/>
    <property type="match status" value="1"/>
</dbReference>
<dbReference type="CDD" id="cd18793">
    <property type="entry name" value="SF2_C_SNF"/>
    <property type="match status" value="1"/>
</dbReference>
<name>A0A429ZPQ2_9ENTE</name>
<reference evidence="4 5" key="1">
    <citation type="submission" date="2017-05" db="EMBL/GenBank/DDBJ databases">
        <title>Vagococcus spp. assemblies.</title>
        <authorList>
            <person name="Gulvik C.A."/>
        </authorList>
    </citation>
    <scope>NUCLEOTIDE SEQUENCE [LARGE SCALE GENOMIC DNA]</scope>
    <source>
        <strain evidence="4 5">SS1994</strain>
    </source>
</reference>
<dbReference type="EMBL" id="NGJT01000003">
    <property type="protein sequence ID" value="RST95674.1"/>
    <property type="molecule type" value="Genomic_DNA"/>
</dbReference>
<dbReference type="InterPro" id="IPR050496">
    <property type="entry name" value="SNF2_RAD54_helicase_repair"/>
</dbReference>
<dbReference type="PROSITE" id="PS51192">
    <property type="entry name" value="HELICASE_ATP_BIND_1"/>
    <property type="match status" value="1"/>
</dbReference>
<evidence type="ECO:0000313" key="5">
    <source>
        <dbReference type="Proteomes" id="UP000288490"/>
    </source>
</evidence>
<evidence type="ECO:0000313" key="4">
    <source>
        <dbReference type="EMBL" id="RST95674.1"/>
    </source>
</evidence>
<dbReference type="Pfam" id="PF00176">
    <property type="entry name" value="SNF2-rel_dom"/>
    <property type="match status" value="1"/>
</dbReference>
<dbReference type="PANTHER" id="PTHR45629:SF7">
    <property type="entry name" value="DNA EXCISION REPAIR PROTEIN ERCC-6-RELATED"/>
    <property type="match status" value="1"/>
</dbReference>
<dbReference type="OrthoDB" id="9802848at2"/>
<dbReference type="Proteomes" id="UP000288490">
    <property type="component" value="Unassembled WGS sequence"/>
</dbReference>
<evidence type="ECO:0000256" key="1">
    <source>
        <dbReference type="ARBA" id="ARBA00022801"/>
    </source>
</evidence>
<protein>
    <recommendedName>
        <fullName evidence="6">Helicase</fullName>
    </recommendedName>
</protein>